<gene>
    <name evidence="1" type="ORF">N0K80_06920</name>
</gene>
<evidence type="ECO:0008006" key="3">
    <source>
        <dbReference type="Google" id="ProtNLM"/>
    </source>
</evidence>
<sequence>MSLKLKNKLGAFSMIEMLIALAVTSLCGLLLMGPMDRVLATSREKQFWQNFEQLWQSAVIESPLNKMPNIINFNEDKMTIINGKNKISLNYPKTVTVKKQVTIKISKSGQITGKTVDFKSTLPNRNQKLVFQIGWGQFIRRDVE</sequence>
<dbReference type="EMBL" id="JANXLI010000006">
    <property type="protein sequence ID" value="MCZ2491884.1"/>
    <property type="molecule type" value="Genomic_DNA"/>
</dbReference>
<organism evidence="1 2">
    <name type="scientific">Dellaglioa carnosa</name>
    <dbReference type="NCBI Taxonomy" id="2995136"/>
    <lineage>
        <taxon>Bacteria</taxon>
        <taxon>Bacillati</taxon>
        <taxon>Bacillota</taxon>
        <taxon>Bacilli</taxon>
        <taxon>Lactobacillales</taxon>
        <taxon>Lactobacillaceae</taxon>
        <taxon>Dellaglioa</taxon>
    </lineage>
</organism>
<evidence type="ECO:0000313" key="1">
    <source>
        <dbReference type="EMBL" id="MCZ2491884.1"/>
    </source>
</evidence>
<proteinExistence type="predicted"/>
<comment type="caution">
    <text evidence="1">The sequence shown here is derived from an EMBL/GenBank/DDBJ whole genome shotgun (WGS) entry which is preliminary data.</text>
</comment>
<dbReference type="Proteomes" id="UP001081467">
    <property type="component" value="Unassembled WGS sequence"/>
</dbReference>
<protein>
    <recommendedName>
        <fullName evidence="3">Type II secretion system protein</fullName>
    </recommendedName>
</protein>
<reference evidence="1" key="1">
    <citation type="submission" date="2022-09" db="EMBL/GenBank/DDBJ databases">
        <title>Diversity of Dellaglioa algida.</title>
        <authorList>
            <person name="Matthias E."/>
            <person name="Werum V."/>
        </authorList>
    </citation>
    <scope>NUCLEOTIDE SEQUENCE</scope>
    <source>
        <strain evidence="1">TMW 2.2523</strain>
    </source>
</reference>
<evidence type="ECO:0000313" key="2">
    <source>
        <dbReference type="Proteomes" id="UP001081467"/>
    </source>
</evidence>
<keyword evidence="2" id="KW-1185">Reference proteome</keyword>
<dbReference type="RefSeq" id="WP_269024182.1">
    <property type="nucleotide sequence ID" value="NZ_JANXKW010000006.1"/>
</dbReference>
<accession>A0ABT4JNW3</accession>
<name>A0ABT4JNW3_9LACO</name>